<evidence type="ECO:0000256" key="1">
    <source>
        <dbReference type="ARBA" id="ARBA00010333"/>
    </source>
</evidence>
<comment type="similarity">
    <text evidence="1">Belongs to the bacterial solute-binding protein 3 family.</text>
</comment>
<evidence type="ECO:0000259" key="4">
    <source>
        <dbReference type="SMART" id="SM00062"/>
    </source>
</evidence>
<reference evidence="5 6" key="1">
    <citation type="submission" date="2024-09" db="EMBL/GenBank/DDBJ databases">
        <authorList>
            <person name="Sun Q."/>
            <person name="Mori K."/>
        </authorList>
    </citation>
    <scope>NUCLEOTIDE SEQUENCE [LARGE SCALE GENOMIC DNA]</scope>
    <source>
        <strain evidence="5 6">ATCC 51285</strain>
    </source>
</reference>
<evidence type="ECO:0000256" key="2">
    <source>
        <dbReference type="ARBA" id="ARBA00022729"/>
    </source>
</evidence>
<evidence type="ECO:0000256" key="3">
    <source>
        <dbReference type="SAM" id="SignalP"/>
    </source>
</evidence>
<comment type="caution">
    <text evidence="5">The sequence shown here is derived from an EMBL/GenBank/DDBJ whole genome shotgun (WGS) entry which is preliminary data.</text>
</comment>
<organism evidence="5 6">
    <name type="scientific">Balneatrix alpica</name>
    <dbReference type="NCBI Taxonomy" id="75684"/>
    <lineage>
        <taxon>Bacteria</taxon>
        <taxon>Pseudomonadati</taxon>
        <taxon>Pseudomonadota</taxon>
        <taxon>Gammaproteobacteria</taxon>
        <taxon>Oceanospirillales</taxon>
        <taxon>Balneatrichaceae</taxon>
        <taxon>Balneatrix</taxon>
    </lineage>
</organism>
<dbReference type="PANTHER" id="PTHR35936">
    <property type="entry name" value="MEMBRANE-BOUND LYTIC MUREIN TRANSGLYCOSYLASE F"/>
    <property type="match status" value="1"/>
</dbReference>
<keyword evidence="6" id="KW-1185">Reference proteome</keyword>
<dbReference type="RefSeq" id="WP_051527654.1">
    <property type="nucleotide sequence ID" value="NZ_JBHLZN010000007.1"/>
</dbReference>
<gene>
    <name evidence="5" type="ORF">ACFFLH_16215</name>
</gene>
<evidence type="ECO:0000313" key="5">
    <source>
        <dbReference type="EMBL" id="MFB9887961.1"/>
    </source>
</evidence>
<dbReference type="InterPro" id="IPR001638">
    <property type="entry name" value="Solute-binding_3/MltF_N"/>
</dbReference>
<feature type="chain" id="PRO_5046515734" evidence="3">
    <location>
        <begin position="28"/>
        <end position="267"/>
    </location>
</feature>
<evidence type="ECO:0000313" key="6">
    <source>
        <dbReference type="Proteomes" id="UP001589628"/>
    </source>
</evidence>
<dbReference type="Pfam" id="PF00497">
    <property type="entry name" value="SBP_bac_3"/>
    <property type="match status" value="1"/>
</dbReference>
<feature type="signal peptide" evidence="3">
    <location>
        <begin position="1"/>
        <end position="27"/>
    </location>
</feature>
<dbReference type="EMBL" id="JBHLZN010000007">
    <property type="protein sequence ID" value="MFB9887961.1"/>
    <property type="molecule type" value="Genomic_DNA"/>
</dbReference>
<name>A0ABV5ZF94_9GAMM</name>
<feature type="domain" description="Solute-binding protein family 3/N-terminal" evidence="4">
    <location>
        <begin position="29"/>
        <end position="254"/>
    </location>
</feature>
<dbReference type="SUPFAM" id="SSF53850">
    <property type="entry name" value="Periplasmic binding protein-like II"/>
    <property type="match status" value="1"/>
</dbReference>
<proteinExistence type="inferred from homology"/>
<dbReference type="Gene3D" id="3.40.190.10">
    <property type="entry name" value="Periplasmic binding protein-like II"/>
    <property type="match status" value="2"/>
</dbReference>
<sequence>MNQRCPQWRYYLFSLLLSLAMGSPAYAEVISIKAVSDSWPPYTDPEHPQGGILVELVETAFARVGLEVEIEYVPWVRALKGTENAEYDILIDAWWTPERARVFHYSYPMLASGIRFIKRSSDEFDYQGIDSLHGKKLGTIRGYGYGSSIVQSEHFQREEATDLITNLRKLAYGRIDLTLEDEAVAAYTLRRQTPELRPLLSFTGPPLSVNSLYVISSFQNPRHKELIALFNQGLSKMHADGSYHSLLQRYQLGHTAIDHLQPEQDER</sequence>
<keyword evidence="2 3" id="KW-0732">Signal</keyword>
<dbReference type="SMART" id="SM00062">
    <property type="entry name" value="PBPb"/>
    <property type="match status" value="1"/>
</dbReference>
<dbReference type="Proteomes" id="UP001589628">
    <property type="component" value="Unassembled WGS sequence"/>
</dbReference>
<dbReference type="PANTHER" id="PTHR35936:SF25">
    <property type="entry name" value="ABC TRANSPORTER SUBSTRATE-BINDING PROTEIN"/>
    <property type="match status" value="1"/>
</dbReference>
<accession>A0ABV5ZF94</accession>
<protein>
    <submittedName>
        <fullName evidence="5">Substrate-binding periplasmic protein</fullName>
    </submittedName>
</protein>